<protein>
    <submittedName>
        <fullName evidence="2">Gamma-glutamyl-gamma-aminobutyrate hydrolase family protein</fullName>
    </submittedName>
</protein>
<dbReference type="PANTHER" id="PTHR43235">
    <property type="entry name" value="GLUTAMINE AMIDOTRANSFERASE PB2B2.05-RELATED"/>
    <property type="match status" value="1"/>
</dbReference>
<dbReference type="RefSeq" id="WP_345714668.1">
    <property type="nucleotide sequence ID" value="NZ_BAABFP010000002.1"/>
</dbReference>
<evidence type="ECO:0000256" key="1">
    <source>
        <dbReference type="SAM" id="MobiDB-lite"/>
    </source>
</evidence>
<dbReference type="CDD" id="cd01745">
    <property type="entry name" value="GATase1_2"/>
    <property type="match status" value="1"/>
</dbReference>
<gene>
    <name evidence="2" type="ORF">ACFQDO_16435</name>
</gene>
<dbReference type="GO" id="GO:0016787">
    <property type="term" value="F:hydrolase activity"/>
    <property type="evidence" value="ECO:0007669"/>
    <property type="project" value="UniProtKB-KW"/>
</dbReference>
<organism evidence="2 3">
    <name type="scientific">Angustibacter luteus</name>
    <dbReference type="NCBI Taxonomy" id="658456"/>
    <lineage>
        <taxon>Bacteria</taxon>
        <taxon>Bacillati</taxon>
        <taxon>Actinomycetota</taxon>
        <taxon>Actinomycetes</taxon>
        <taxon>Kineosporiales</taxon>
        <taxon>Kineosporiaceae</taxon>
    </lineage>
</organism>
<dbReference type="InterPro" id="IPR011697">
    <property type="entry name" value="Peptidase_C26"/>
</dbReference>
<dbReference type="PROSITE" id="PS51273">
    <property type="entry name" value="GATASE_TYPE_1"/>
    <property type="match status" value="1"/>
</dbReference>
<dbReference type="InterPro" id="IPR044668">
    <property type="entry name" value="PuuD-like"/>
</dbReference>
<dbReference type="Gene3D" id="3.40.50.880">
    <property type="match status" value="1"/>
</dbReference>
<evidence type="ECO:0000313" key="3">
    <source>
        <dbReference type="Proteomes" id="UP001596189"/>
    </source>
</evidence>
<feature type="region of interest" description="Disordered" evidence="1">
    <location>
        <begin position="137"/>
        <end position="158"/>
    </location>
</feature>
<dbReference type="Pfam" id="PF07722">
    <property type="entry name" value="Peptidase_C26"/>
    <property type="match status" value="1"/>
</dbReference>
<dbReference type="EMBL" id="JBHSRD010000006">
    <property type="protein sequence ID" value="MFC6008722.1"/>
    <property type="molecule type" value="Genomic_DNA"/>
</dbReference>
<name>A0ABW1JIK4_9ACTN</name>
<comment type="caution">
    <text evidence="2">The sequence shown here is derived from an EMBL/GenBank/DDBJ whole genome shotgun (WGS) entry which is preliminary data.</text>
</comment>
<sequence length="239" mass="25292">MRPLVGLTCYAEPASWGVWRDVPAVLVPQAYVDALRAAGARVLLVPPERDLADGAARELVDVLDALVVAGGADVDPARYGEPPHAVLQPPRPDRDDAEVALVRAAVEADLPLLGICRGMQVMAVAAGGALEQHLPDRLGHDDHSPAPGRYGEHGVRTADGSRLRTVLGERLTVPTYHHQGVASHPGYEPTAWADDGVLEGIEAAGARWRIGVQWHPEVGSDPRLFRALVTAAGPDGEIG</sequence>
<keyword evidence="2" id="KW-0378">Hydrolase</keyword>
<dbReference type="InterPro" id="IPR029062">
    <property type="entry name" value="Class_I_gatase-like"/>
</dbReference>
<dbReference type="PANTHER" id="PTHR43235:SF1">
    <property type="entry name" value="GLUTAMINE AMIDOTRANSFERASE PB2B2.05-RELATED"/>
    <property type="match status" value="1"/>
</dbReference>
<evidence type="ECO:0000313" key="2">
    <source>
        <dbReference type="EMBL" id="MFC6008722.1"/>
    </source>
</evidence>
<dbReference type="SUPFAM" id="SSF52317">
    <property type="entry name" value="Class I glutamine amidotransferase-like"/>
    <property type="match status" value="1"/>
</dbReference>
<proteinExistence type="predicted"/>
<reference evidence="3" key="1">
    <citation type="journal article" date="2019" name="Int. J. Syst. Evol. Microbiol.">
        <title>The Global Catalogue of Microorganisms (GCM) 10K type strain sequencing project: providing services to taxonomists for standard genome sequencing and annotation.</title>
        <authorList>
            <consortium name="The Broad Institute Genomics Platform"/>
            <consortium name="The Broad Institute Genome Sequencing Center for Infectious Disease"/>
            <person name="Wu L."/>
            <person name="Ma J."/>
        </authorList>
    </citation>
    <scope>NUCLEOTIDE SEQUENCE [LARGE SCALE GENOMIC DNA]</scope>
    <source>
        <strain evidence="3">KACC 14249</strain>
    </source>
</reference>
<dbReference type="Proteomes" id="UP001596189">
    <property type="component" value="Unassembled WGS sequence"/>
</dbReference>
<keyword evidence="3" id="KW-1185">Reference proteome</keyword>
<accession>A0ABW1JIK4</accession>